<reference evidence="2 3" key="1">
    <citation type="journal article" date="2017" name="Antonie Van Leeuwenhoek">
        <title>Rhizobium rhizosphaerae sp. nov., a novel species isolated from rice rhizosphere.</title>
        <authorList>
            <person name="Zhao J.J."/>
            <person name="Zhang J."/>
            <person name="Zhang R.J."/>
            <person name="Zhang C.W."/>
            <person name="Yin H.Q."/>
            <person name="Zhang X.X."/>
        </authorList>
    </citation>
    <scope>NUCLEOTIDE SEQUENCE [LARGE SCALE GENOMIC DNA]</scope>
    <source>
        <strain evidence="2 3">S18K6</strain>
    </source>
</reference>
<gene>
    <name evidence="2" type="ORF">GCHA_1557</name>
</gene>
<evidence type="ECO:0000313" key="2">
    <source>
        <dbReference type="EMBL" id="GAC09511.1"/>
    </source>
</evidence>
<proteinExistence type="predicted"/>
<evidence type="ECO:0000313" key="3">
    <source>
        <dbReference type="Proteomes" id="UP000006320"/>
    </source>
</evidence>
<dbReference type="Proteomes" id="UP000006320">
    <property type="component" value="Unassembled WGS sequence"/>
</dbReference>
<evidence type="ECO:0000256" key="1">
    <source>
        <dbReference type="SAM" id="MobiDB-lite"/>
    </source>
</evidence>
<name>A0AAV3UWL6_9ALTE</name>
<comment type="caution">
    <text evidence="2">The sequence shown here is derived from an EMBL/GenBank/DDBJ whole genome shotgun (WGS) entry which is preliminary data.</text>
</comment>
<feature type="region of interest" description="Disordered" evidence="1">
    <location>
        <begin position="1"/>
        <end position="30"/>
    </location>
</feature>
<protein>
    <recommendedName>
        <fullName evidence="4">Homing endonuclease LAGLIDADG domain-containing protein</fullName>
    </recommendedName>
</protein>
<dbReference type="AlphaFoldDB" id="A0AAV3UWL6"/>
<evidence type="ECO:0008006" key="4">
    <source>
        <dbReference type="Google" id="ProtNLM"/>
    </source>
</evidence>
<dbReference type="RefSeq" id="WP_007986649.1">
    <property type="nucleotide sequence ID" value="NZ_BAEM01000022.1"/>
</dbReference>
<feature type="compositionally biased region" description="Low complexity" evidence="1">
    <location>
        <begin position="1"/>
        <end position="20"/>
    </location>
</feature>
<organism evidence="2 3">
    <name type="scientific">Paraglaciecola chathamensis S18K6</name>
    <dbReference type="NCBI Taxonomy" id="1127672"/>
    <lineage>
        <taxon>Bacteria</taxon>
        <taxon>Pseudomonadati</taxon>
        <taxon>Pseudomonadota</taxon>
        <taxon>Gammaproteobacteria</taxon>
        <taxon>Alteromonadales</taxon>
        <taxon>Alteromonadaceae</taxon>
        <taxon>Paraglaciecola</taxon>
    </lineage>
</organism>
<sequence length="132" mass="14882">MKKAATQSSNDSLSLSTKKTSSNKRKTQKEKTLEAFIKAGQDGFYQIQAYSAFQTTCLHTVVSNFQKEGIMFARRPISHRNSDGGETTFTLYWLEDDEAILRALTKLNYLRAKRGLPPYKGGHPYLLDSLIA</sequence>
<accession>A0AAV3UWL6</accession>
<dbReference type="EMBL" id="BAEM01000022">
    <property type="protein sequence ID" value="GAC09511.1"/>
    <property type="molecule type" value="Genomic_DNA"/>
</dbReference>